<dbReference type="PANTHER" id="PTHR39603">
    <property type="entry name" value="CYANOVIRIN-N DOMAIN-CONTAINING PROTEIN"/>
    <property type="match status" value="1"/>
</dbReference>
<dbReference type="EMBL" id="MU856874">
    <property type="protein sequence ID" value="KAK4156113.1"/>
    <property type="molecule type" value="Genomic_DNA"/>
</dbReference>
<evidence type="ECO:0000313" key="2">
    <source>
        <dbReference type="Proteomes" id="UP001302745"/>
    </source>
</evidence>
<dbReference type="PANTHER" id="PTHR39603:SF1">
    <property type="entry name" value="CYANOVIRIN-N DOMAIN-CONTAINING PROTEIN"/>
    <property type="match status" value="1"/>
</dbReference>
<dbReference type="Proteomes" id="UP001302745">
    <property type="component" value="Unassembled WGS sequence"/>
</dbReference>
<keyword evidence="2" id="KW-1185">Reference proteome</keyword>
<evidence type="ECO:0000313" key="1">
    <source>
        <dbReference type="EMBL" id="KAK4156113.1"/>
    </source>
</evidence>
<organism evidence="1 2">
    <name type="scientific">Chaetomidium leptoderma</name>
    <dbReference type="NCBI Taxonomy" id="669021"/>
    <lineage>
        <taxon>Eukaryota</taxon>
        <taxon>Fungi</taxon>
        <taxon>Dikarya</taxon>
        <taxon>Ascomycota</taxon>
        <taxon>Pezizomycotina</taxon>
        <taxon>Sordariomycetes</taxon>
        <taxon>Sordariomycetidae</taxon>
        <taxon>Sordariales</taxon>
        <taxon>Chaetomiaceae</taxon>
        <taxon>Chaetomidium</taxon>
    </lineage>
</organism>
<protein>
    <recommendedName>
        <fullName evidence="3">Lipoprotein</fullName>
    </recommendedName>
</protein>
<name>A0AAN6ZZP8_9PEZI</name>
<proteinExistence type="predicted"/>
<reference evidence="1" key="1">
    <citation type="journal article" date="2023" name="Mol. Phylogenet. Evol.">
        <title>Genome-scale phylogeny and comparative genomics of the fungal order Sordariales.</title>
        <authorList>
            <person name="Hensen N."/>
            <person name="Bonometti L."/>
            <person name="Westerberg I."/>
            <person name="Brannstrom I.O."/>
            <person name="Guillou S."/>
            <person name="Cros-Aarteil S."/>
            <person name="Calhoun S."/>
            <person name="Haridas S."/>
            <person name="Kuo A."/>
            <person name="Mondo S."/>
            <person name="Pangilinan J."/>
            <person name="Riley R."/>
            <person name="LaButti K."/>
            <person name="Andreopoulos B."/>
            <person name="Lipzen A."/>
            <person name="Chen C."/>
            <person name="Yan M."/>
            <person name="Daum C."/>
            <person name="Ng V."/>
            <person name="Clum A."/>
            <person name="Steindorff A."/>
            <person name="Ohm R.A."/>
            <person name="Martin F."/>
            <person name="Silar P."/>
            <person name="Natvig D.O."/>
            <person name="Lalanne C."/>
            <person name="Gautier V."/>
            <person name="Ament-Velasquez S.L."/>
            <person name="Kruys A."/>
            <person name="Hutchinson M.I."/>
            <person name="Powell A.J."/>
            <person name="Barry K."/>
            <person name="Miller A.N."/>
            <person name="Grigoriev I.V."/>
            <person name="Debuchy R."/>
            <person name="Gladieux P."/>
            <person name="Hiltunen Thoren M."/>
            <person name="Johannesson H."/>
        </authorList>
    </citation>
    <scope>NUCLEOTIDE SEQUENCE</scope>
    <source>
        <strain evidence="1">CBS 538.74</strain>
    </source>
</reference>
<sequence>MGRIMEASLYCLGAIYFPAQWIRVAFTTVALLAGCGAVQTIPTAAAVGSPFSFVEWVEQMIADPEGHHLTPEQATAAFYANQDSASPSEHGTRGLLGKRVPRCNEIVNTEAWVPHAVACINELARRGGDCRVQFSTRFCISGTAEINGNSGWDTTSSCNDVARGAGYIMDHCTRADNTVQGSEYAHGNGILLVRIHRVGV</sequence>
<gene>
    <name evidence="1" type="ORF">C8A00DRAFT_41381</name>
</gene>
<reference evidence="1" key="2">
    <citation type="submission" date="2023-05" db="EMBL/GenBank/DDBJ databases">
        <authorList>
            <consortium name="Lawrence Berkeley National Laboratory"/>
            <person name="Steindorff A."/>
            <person name="Hensen N."/>
            <person name="Bonometti L."/>
            <person name="Westerberg I."/>
            <person name="Brannstrom I.O."/>
            <person name="Guillou S."/>
            <person name="Cros-Aarteil S."/>
            <person name="Calhoun S."/>
            <person name="Haridas S."/>
            <person name="Kuo A."/>
            <person name="Mondo S."/>
            <person name="Pangilinan J."/>
            <person name="Riley R."/>
            <person name="Labutti K."/>
            <person name="Andreopoulos B."/>
            <person name="Lipzen A."/>
            <person name="Chen C."/>
            <person name="Yanf M."/>
            <person name="Daum C."/>
            <person name="Ng V."/>
            <person name="Clum A."/>
            <person name="Ohm R."/>
            <person name="Martin F."/>
            <person name="Silar P."/>
            <person name="Natvig D."/>
            <person name="Lalanne C."/>
            <person name="Gautier V."/>
            <person name="Ament-Velasquez S.L."/>
            <person name="Kruys A."/>
            <person name="Hutchinson M.I."/>
            <person name="Powell A.J."/>
            <person name="Barry K."/>
            <person name="Miller A.N."/>
            <person name="Grigoriev I.V."/>
            <person name="Debuchy R."/>
            <person name="Gladieux P."/>
            <person name="Thoren M.H."/>
            <person name="Johannesson H."/>
        </authorList>
    </citation>
    <scope>NUCLEOTIDE SEQUENCE</scope>
    <source>
        <strain evidence="1">CBS 538.74</strain>
    </source>
</reference>
<comment type="caution">
    <text evidence="1">The sequence shown here is derived from an EMBL/GenBank/DDBJ whole genome shotgun (WGS) entry which is preliminary data.</text>
</comment>
<dbReference type="PROSITE" id="PS51257">
    <property type="entry name" value="PROKAR_LIPOPROTEIN"/>
    <property type="match status" value="1"/>
</dbReference>
<dbReference type="AlphaFoldDB" id="A0AAN6ZZP8"/>
<evidence type="ECO:0008006" key="3">
    <source>
        <dbReference type="Google" id="ProtNLM"/>
    </source>
</evidence>
<accession>A0AAN6ZZP8</accession>